<dbReference type="EMBL" id="CAFBSA010000051">
    <property type="protein sequence ID" value="CAB5146782.1"/>
    <property type="molecule type" value="Genomic_DNA"/>
</dbReference>
<evidence type="ECO:0000313" key="1">
    <source>
        <dbReference type="EMBL" id="CAB5146782.1"/>
    </source>
</evidence>
<dbReference type="AlphaFoldDB" id="A0A6J7W6Q7"/>
<sequence length="171" mass="16104">MSVETSNSGSSTLIGSPTFLSHLVTVPSVTDSPSAGIETIVDPDAAAGAPGADGAIGAGVGFSTTAAATGAGAGFSTTGAATGAGVDVAPALSAITASSAPTATVESTATTIFCKTPATGDGISVSTLSVETSNNGSSTATTSPSFFSQRVTVPSVTDSPSAGIVTENVIA</sequence>
<gene>
    <name evidence="1" type="ORF">UFOPK4442_00387</name>
</gene>
<name>A0A6J7W6Q7_9ZZZZ</name>
<protein>
    <submittedName>
        <fullName evidence="1">Unannotated protein</fullName>
    </submittedName>
</protein>
<accession>A0A6J7W6Q7</accession>
<proteinExistence type="predicted"/>
<organism evidence="1">
    <name type="scientific">freshwater metagenome</name>
    <dbReference type="NCBI Taxonomy" id="449393"/>
    <lineage>
        <taxon>unclassified sequences</taxon>
        <taxon>metagenomes</taxon>
        <taxon>ecological metagenomes</taxon>
    </lineage>
</organism>
<reference evidence="1" key="1">
    <citation type="submission" date="2020-05" db="EMBL/GenBank/DDBJ databases">
        <authorList>
            <person name="Chiriac C."/>
            <person name="Salcher M."/>
            <person name="Ghai R."/>
            <person name="Kavagutti S V."/>
        </authorList>
    </citation>
    <scope>NUCLEOTIDE SEQUENCE</scope>
</reference>